<dbReference type="Gene3D" id="2.60.40.4070">
    <property type="match status" value="1"/>
</dbReference>
<evidence type="ECO:0000256" key="1">
    <source>
        <dbReference type="ARBA" id="ARBA00010577"/>
    </source>
</evidence>
<protein>
    <recommendedName>
        <fullName evidence="2 5">Basal-body rod modification protein FlgD</fullName>
    </recommendedName>
</protein>
<dbReference type="NCBIfam" id="NF005176">
    <property type="entry name" value="PRK06655.1-1"/>
    <property type="match status" value="1"/>
</dbReference>
<sequence>MTTTSPVGSNTQGSNTQGINDALKSGSASASELQNNFLTMLVTQMNNQDPLNPMDNAQLTSQLAQISTVSGMQTMNATLSQLLSQVSASRAMDSAALIGRTVMVPGKQVSVEGGVPGKIGVDLPSTADAVTVDVLDKDGNVVRTIDMKGQTAGVHNIAWDGKNNAGVAVADGDYTFKVNATANGTSVQPVALVYGKVQSISGDASGVLVDLGDGQTANVDDVRRIL</sequence>
<feature type="region of interest" description="Disordered" evidence="6">
    <location>
        <begin position="1"/>
        <end position="26"/>
    </location>
</feature>
<organism evidence="10 11">
    <name type="scientific">Cupriavidus neocaledonicus</name>
    <dbReference type="NCBI Taxonomy" id="1040979"/>
    <lineage>
        <taxon>Bacteria</taxon>
        <taxon>Pseudomonadati</taxon>
        <taxon>Pseudomonadota</taxon>
        <taxon>Betaproteobacteria</taxon>
        <taxon>Burkholderiales</taxon>
        <taxon>Burkholderiaceae</taxon>
        <taxon>Cupriavidus</taxon>
    </lineage>
</organism>
<dbReference type="Gene3D" id="2.30.30.910">
    <property type="match status" value="1"/>
</dbReference>
<keyword evidence="10" id="KW-0614">Plasmid</keyword>
<dbReference type="Pfam" id="PF03963">
    <property type="entry name" value="FlgD"/>
    <property type="match status" value="1"/>
</dbReference>
<keyword evidence="10" id="KW-0966">Cell projection</keyword>
<geneLocation type="plasmid" evidence="11">
    <name>ii</name>
</geneLocation>
<dbReference type="InterPro" id="IPR005648">
    <property type="entry name" value="FlgD"/>
</dbReference>
<dbReference type="Proteomes" id="UP000256710">
    <property type="component" value="Unassembled WGS sequence"/>
</dbReference>
<name>A0A375HWB9_9BURK</name>
<evidence type="ECO:0000313" key="11">
    <source>
        <dbReference type="Proteomes" id="UP000255168"/>
    </source>
</evidence>
<dbReference type="Proteomes" id="UP000255168">
    <property type="component" value="Plasmid II"/>
</dbReference>
<dbReference type="EMBL" id="OFTC01000043">
    <property type="protein sequence ID" value="SOZ39700.1"/>
    <property type="molecule type" value="Genomic_DNA"/>
</dbReference>
<comment type="function">
    <text evidence="4 5">Required for flagellar hook formation. May act as a scaffolding protein.</text>
</comment>
<keyword evidence="12" id="KW-1185">Reference proteome</keyword>
<comment type="similarity">
    <text evidence="1 5">Belongs to the FlgD family.</text>
</comment>
<evidence type="ECO:0000313" key="12">
    <source>
        <dbReference type="Proteomes" id="UP000256710"/>
    </source>
</evidence>
<evidence type="ECO:0000256" key="5">
    <source>
        <dbReference type="RuleBase" id="RU362076"/>
    </source>
</evidence>
<feature type="domain" description="FlgD Tudor-like" evidence="8">
    <location>
        <begin position="89"/>
        <end position="223"/>
    </location>
</feature>
<keyword evidence="10" id="KW-0282">Flagellum</keyword>
<geneLocation type="plasmid" evidence="10">
    <name>II</name>
</geneLocation>
<dbReference type="InterPro" id="IPR025965">
    <property type="entry name" value="FlgD/Vpr_Ig-like"/>
</dbReference>
<evidence type="ECO:0000313" key="10">
    <source>
        <dbReference type="EMBL" id="SPD60970.1"/>
    </source>
</evidence>
<feature type="compositionally biased region" description="Polar residues" evidence="6">
    <location>
        <begin position="1"/>
        <end position="19"/>
    </location>
</feature>
<dbReference type="EMBL" id="LT984807">
    <property type="protein sequence ID" value="SPD60970.1"/>
    <property type="molecule type" value="Genomic_DNA"/>
</dbReference>
<dbReference type="InterPro" id="IPR025963">
    <property type="entry name" value="FLgD_Tudor"/>
</dbReference>
<keyword evidence="10" id="KW-0969">Cilium</keyword>
<evidence type="ECO:0000259" key="7">
    <source>
        <dbReference type="Pfam" id="PF13860"/>
    </source>
</evidence>
<keyword evidence="3 5" id="KW-1005">Bacterial flagellum biogenesis</keyword>
<dbReference type="Pfam" id="PF13860">
    <property type="entry name" value="FlgD_ig"/>
    <property type="match status" value="1"/>
</dbReference>
<evidence type="ECO:0000313" key="9">
    <source>
        <dbReference type="EMBL" id="SOZ39700.1"/>
    </source>
</evidence>
<proteinExistence type="inferred from homology"/>
<dbReference type="Pfam" id="PF13861">
    <property type="entry name" value="FLgD_tudor"/>
    <property type="match status" value="1"/>
</dbReference>
<feature type="domain" description="FlgD/Vpr Ig-like" evidence="7">
    <location>
        <begin position="106"/>
        <end position="183"/>
    </location>
</feature>
<evidence type="ECO:0000256" key="3">
    <source>
        <dbReference type="ARBA" id="ARBA00022795"/>
    </source>
</evidence>
<dbReference type="RefSeq" id="WP_018006606.1">
    <property type="nucleotide sequence ID" value="NZ_AQUR01000098.1"/>
</dbReference>
<evidence type="ECO:0000256" key="4">
    <source>
        <dbReference type="ARBA" id="ARBA00024746"/>
    </source>
</evidence>
<evidence type="ECO:0000256" key="2">
    <source>
        <dbReference type="ARBA" id="ARBA00016013"/>
    </source>
</evidence>
<accession>A0A375HWB9</accession>
<dbReference type="GO" id="GO:0044781">
    <property type="term" value="P:bacterial-type flagellum organization"/>
    <property type="evidence" value="ECO:0007669"/>
    <property type="project" value="UniProtKB-UniRule"/>
</dbReference>
<gene>
    <name evidence="10" type="primary">flgD</name>
    <name evidence="9" type="ORF">CBM2605_B40031</name>
    <name evidence="10" type="ORF">CBM2607_MP21628</name>
</gene>
<dbReference type="AlphaFoldDB" id="A0A375HWB9"/>
<reference evidence="11 12" key="1">
    <citation type="submission" date="2018-01" db="EMBL/GenBank/DDBJ databases">
        <authorList>
            <person name="Clerissi C."/>
        </authorList>
    </citation>
    <scope>NUCLEOTIDE SEQUENCE [LARGE SCALE GENOMIC DNA]</scope>
    <source>
        <strain evidence="9">Cupriavidus taiwanensis STM 6082</strain>
        <strain evidence="10">Cupriavidus taiwanensis STM 6160</strain>
        <plasmid evidence="11">ii</plasmid>
        <plasmid evidence="10">II</plasmid>
    </source>
</reference>
<evidence type="ECO:0000256" key="6">
    <source>
        <dbReference type="SAM" id="MobiDB-lite"/>
    </source>
</evidence>
<evidence type="ECO:0000259" key="8">
    <source>
        <dbReference type="Pfam" id="PF13861"/>
    </source>
</evidence>